<keyword evidence="1" id="KW-0732">Signal</keyword>
<feature type="chain" id="PRO_5030959998" evidence="1">
    <location>
        <begin position="22"/>
        <end position="308"/>
    </location>
</feature>
<sequence length="308" mass="33689">MILRRHTLAFIGLTAAALLLAACKREEGPAAPDSPAAAVEALAGSLRENDLVRFSKLSVPPAMYARLEARWREQQAQQPAPSDEEREEFAQTLARFTDADAEERLYAELEPSLARFESEVAAQLPLMVAMGSGFISASVQQSDTLSDAQKQHANEVIGALAGWASALPLGDRQKARQAVGVVVDTARRLELDSLDRMREFSFEETLVRGGTLLGGGKRLMALYGFDIDRALDSVRVEPVSENGDRARVRVHYTLFDKPMSFEVEMVRIDGGWYSADAVAGTRAQLDAPLFEDDEQAFARDETDGNAAD</sequence>
<dbReference type="EMBL" id="JACHHX010000001">
    <property type="protein sequence ID" value="MBB5014138.1"/>
    <property type="molecule type" value="Genomic_DNA"/>
</dbReference>
<proteinExistence type="predicted"/>
<dbReference type="AlphaFoldDB" id="A0A7W7XWX3"/>
<organism evidence="2 3">
    <name type="scientific">Rehaibacterium terrae</name>
    <dbReference type="NCBI Taxonomy" id="1341696"/>
    <lineage>
        <taxon>Bacteria</taxon>
        <taxon>Pseudomonadati</taxon>
        <taxon>Pseudomonadota</taxon>
        <taxon>Gammaproteobacteria</taxon>
        <taxon>Lysobacterales</taxon>
        <taxon>Lysobacteraceae</taxon>
        <taxon>Rehaibacterium</taxon>
    </lineage>
</organism>
<comment type="caution">
    <text evidence="2">The sequence shown here is derived from an EMBL/GenBank/DDBJ whole genome shotgun (WGS) entry which is preliminary data.</text>
</comment>
<evidence type="ECO:0000256" key="1">
    <source>
        <dbReference type="SAM" id="SignalP"/>
    </source>
</evidence>
<gene>
    <name evidence="2" type="ORF">HNQ58_000009</name>
</gene>
<keyword evidence="3" id="KW-1185">Reference proteome</keyword>
<feature type="signal peptide" evidence="1">
    <location>
        <begin position="1"/>
        <end position="21"/>
    </location>
</feature>
<protein>
    <submittedName>
        <fullName evidence="2">Uncharacterized protein</fullName>
    </submittedName>
</protein>
<dbReference type="RefSeq" id="WP_183946736.1">
    <property type="nucleotide sequence ID" value="NZ_JACHHX010000001.1"/>
</dbReference>
<dbReference type="PROSITE" id="PS51257">
    <property type="entry name" value="PROKAR_LIPOPROTEIN"/>
    <property type="match status" value="1"/>
</dbReference>
<accession>A0A7W7XWX3</accession>
<evidence type="ECO:0000313" key="3">
    <source>
        <dbReference type="Proteomes" id="UP000519004"/>
    </source>
</evidence>
<name>A0A7W7XWX3_9GAMM</name>
<dbReference type="Proteomes" id="UP000519004">
    <property type="component" value="Unassembled WGS sequence"/>
</dbReference>
<reference evidence="2 3" key="1">
    <citation type="submission" date="2020-08" db="EMBL/GenBank/DDBJ databases">
        <title>Genomic Encyclopedia of Type Strains, Phase IV (KMG-IV): sequencing the most valuable type-strain genomes for metagenomic binning, comparative biology and taxonomic classification.</title>
        <authorList>
            <person name="Goeker M."/>
        </authorList>
    </citation>
    <scope>NUCLEOTIDE SEQUENCE [LARGE SCALE GENOMIC DNA]</scope>
    <source>
        <strain evidence="2 3">DSM 25897</strain>
    </source>
</reference>
<evidence type="ECO:0000313" key="2">
    <source>
        <dbReference type="EMBL" id="MBB5014138.1"/>
    </source>
</evidence>